<evidence type="ECO:0000259" key="1">
    <source>
        <dbReference type="PROSITE" id="PS50883"/>
    </source>
</evidence>
<comment type="caution">
    <text evidence="2">The sequence shown here is derived from an EMBL/GenBank/DDBJ whole genome shotgun (WGS) entry which is preliminary data.</text>
</comment>
<dbReference type="SUPFAM" id="SSF141868">
    <property type="entry name" value="EAL domain-like"/>
    <property type="match status" value="1"/>
</dbReference>
<dbReference type="PANTHER" id="PTHR33121:SF70">
    <property type="entry name" value="SIGNALING PROTEIN YKOW"/>
    <property type="match status" value="1"/>
</dbReference>
<organism evidence="2 3">
    <name type="scientific">Sphingomonas edaphi</name>
    <dbReference type="NCBI Taxonomy" id="2315689"/>
    <lineage>
        <taxon>Bacteria</taxon>
        <taxon>Pseudomonadati</taxon>
        <taxon>Pseudomonadota</taxon>
        <taxon>Alphaproteobacteria</taxon>
        <taxon>Sphingomonadales</taxon>
        <taxon>Sphingomonadaceae</taxon>
        <taxon>Sphingomonas</taxon>
    </lineage>
</organism>
<dbReference type="SMART" id="SM00052">
    <property type="entry name" value="EAL"/>
    <property type="match status" value="1"/>
</dbReference>
<dbReference type="Gene3D" id="3.20.20.450">
    <property type="entry name" value="EAL domain"/>
    <property type="match status" value="1"/>
</dbReference>
<sequence>MGIVSVMTAWRSKWFRGARASDRKGLAPAVYRRDTELEKVIRSGGIGLRFQPQIEPASGRIDGVEALARWEGVDGPEQLFARASAARLSERLSRAIQSKALRAAAAWVAPLSSLRLSINLLPSDLDRPGYEQWLLAEIESAGIDPGRITVEIVESSLVANPPAVAARLNVLRAAGVRIAIDDFGTGYSSLAYLTTLPIDAIKIDRAMIADIVGGSRDRIVVKAMISMARDLGLKVIVEGVESPAQLQILADWGCDLYQGFLGAGALDELELARFVGANELTPA</sequence>
<dbReference type="EMBL" id="QXTF01000001">
    <property type="protein sequence ID" value="RIX31487.1"/>
    <property type="molecule type" value="Genomic_DNA"/>
</dbReference>
<accession>A0A418Q0V3</accession>
<dbReference type="InterPro" id="IPR050706">
    <property type="entry name" value="Cyclic-di-GMP_PDE-like"/>
</dbReference>
<dbReference type="Pfam" id="PF00563">
    <property type="entry name" value="EAL"/>
    <property type="match status" value="1"/>
</dbReference>
<dbReference type="PROSITE" id="PS50883">
    <property type="entry name" value="EAL"/>
    <property type="match status" value="1"/>
</dbReference>
<dbReference type="PANTHER" id="PTHR33121">
    <property type="entry name" value="CYCLIC DI-GMP PHOSPHODIESTERASE PDEF"/>
    <property type="match status" value="1"/>
</dbReference>
<evidence type="ECO:0000313" key="3">
    <source>
        <dbReference type="Proteomes" id="UP000285023"/>
    </source>
</evidence>
<gene>
    <name evidence="2" type="ORF">D3M59_00160</name>
</gene>
<dbReference type="InterPro" id="IPR035919">
    <property type="entry name" value="EAL_sf"/>
</dbReference>
<reference evidence="2 3" key="1">
    <citation type="submission" date="2018-09" db="EMBL/GenBank/DDBJ databases">
        <title>Sphingomonas sp. DAC4.</title>
        <authorList>
            <person name="Seo T."/>
        </authorList>
    </citation>
    <scope>NUCLEOTIDE SEQUENCE [LARGE SCALE GENOMIC DNA]</scope>
    <source>
        <strain evidence="2 3">DAC4</strain>
    </source>
</reference>
<dbReference type="AlphaFoldDB" id="A0A418Q0V3"/>
<protein>
    <submittedName>
        <fullName evidence="2">EAL domain-containing protein</fullName>
    </submittedName>
</protein>
<dbReference type="GO" id="GO:0071111">
    <property type="term" value="F:cyclic-guanylate-specific phosphodiesterase activity"/>
    <property type="evidence" value="ECO:0007669"/>
    <property type="project" value="InterPro"/>
</dbReference>
<dbReference type="Proteomes" id="UP000285023">
    <property type="component" value="Unassembled WGS sequence"/>
</dbReference>
<feature type="domain" description="EAL" evidence="1">
    <location>
        <begin position="30"/>
        <end position="279"/>
    </location>
</feature>
<name>A0A418Q0V3_9SPHN</name>
<dbReference type="CDD" id="cd01948">
    <property type="entry name" value="EAL"/>
    <property type="match status" value="1"/>
</dbReference>
<evidence type="ECO:0000313" key="2">
    <source>
        <dbReference type="EMBL" id="RIX31487.1"/>
    </source>
</evidence>
<keyword evidence="3" id="KW-1185">Reference proteome</keyword>
<dbReference type="InterPro" id="IPR001633">
    <property type="entry name" value="EAL_dom"/>
</dbReference>
<proteinExistence type="predicted"/>